<gene>
    <name evidence="1" type="ORF">DPEC_G00210090</name>
</gene>
<sequence length="165" mass="18770">MEMPWQPSFISYPQLNAFLTERFATVSVEICGEVEKTLTLYQEEISRSKEEIGRLRTLLHIVTQPKITLHRTDARQLTIPEEEDRSGHQHQEQEWSPSPGPDPDPAQIKEETKELMTRQKEKFQGLESDTSILKLSASFVKTNFGQGKDLIGASFVEGASNLKEP</sequence>
<name>A0ACC2G644_DALPE</name>
<dbReference type="Proteomes" id="UP001157502">
    <property type="component" value="Chromosome 17"/>
</dbReference>
<reference evidence="1" key="1">
    <citation type="submission" date="2021-05" db="EMBL/GenBank/DDBJ databases">
        <authorList>
            <person name="Pan Q."/>
            <person name="Jouanno E."/>
            <person name="Zahm M."/>
            <person name="Klopp C."/>
            <person name="Cabau C."/>
            <person name="Louis A."/>
            <person name="Berthelot C."/>
            <person name="Parey E."/>
            <person name="Roest Crollius H."/>
            <person name="Montfort J."/>
            <person name="Robinson-Rechavi M."/>
            <person name="Bouchez O."/>
            <person name="Lampietro C."/>
            <person name="Lopez Roques C."/>
            <person name="Donnadieu C."/>
            <person name="Postlethwait J."/>
            <person name="Bobe J."/>
            <person name="Dillon D."/>
            <person name="Chandos A."/>
            <person name="von Hippel F."/>
            <person name="Guiguen Y."/>
        </authorList>
    </citation>
    <scope>NUCLEOTIDE SEQUENCE</scope>
    <source>
        <strain evidence="1">YG-Jan2019</strain>
    </source>
</reference>
<accession>A0ACC2G644</accession>
<protein>
    <submittedName>
        <fullName evidence="1">Uncharacterized protein</fullName>
    </submittedName>
</protein>
<dbReference type="EMBL" id="CM055744">
    <property type="protein sequence ID" value="KAJ7998930.1"/>
    <property type="molecule type" value="Genomic_DNA"/>
</dbReference>
<evidence type="ECO:0000313" key="1">
    <source>
        <dbReference type="EMBL" id="KAJ7998930.1"/>
    </source>
</evidence>
<evidence type="ECO:0000313" key="2">
    <source>
        <dbReference type="Proteomes" id="UP001157502"/>
    </source>
</evidence>
<comment type="caution">
    <text evidence="1">The sequence shown here is derived from an EMBL/GenBank/DDBJ whole genome shotgun (WGS) entry which is preliminary data.</text>
</comment>
<keyword evidence="2" id="KW-1185">Reference proteome</keyword>
<organism evidence="1 2">
    <name type="scientific">Dallia pectoralis</name>
    <name type="common">Alaska blackfish</name>
    <dbReference type="NCBI Taxonomy" id="75939"/>
    <lineage>
        <taxon>Eukaryota</taxon>
        <taxon>Metazoa</taxon>
        <taxon>Chordata</taxon>
        <taxon>Craniata</taxon>
        <taxon>Vertebrata</taxon>
        <taxon>Euteleostomi</taxon>
        <taxon>Actinopterygii</taxon>
        <taxon>Neopterygii</taxon>
        <taxon>Teleostei</taxon>
        <taxon>Protacanthopterygii</taxon>
        <taxon>Esociformes</taxon>
        <taxon>Umbridae</taxon>
        <taxon>Dallia</taxon>
    </lineage>
</organism>
<proteinExistence type="predicted"/>